<accession>A0A847D1C8</accession>
<organism evidence="1 2">
    <name type="scientific">Candidatus Dojkabacteria bacterium</name>
    <dbReference type="NCBI Taxonomy" id="2099670"/>
    <lineage>
        <taxon>Bacteria</taxon>
        <taxon>Candidatus Dojkabacteria</taxon>
    </lineage>
</organism>
<sequence>MCEKTFYLGTKEYRGYMDGAGQVFINLTPNSIIVSPNSTSRIVVPKSGHVIKLIFNSSIPRVSGVPCSRRGVFFIVETAVKIFVNRPDFCVSVELDPEKEGVVLKPIFELE</sequence>
<comment type="caution">
    <text evidence="1">The sequence shown here is derived from an EMBL/GenBank/DDBJ whole genome shotgun (WGS) entry which is preliminary data.</text>
</comment>
<dbReference type="AlphaFoldDB" id="A0A847D1C8"/>
<evidence type="ECO:0000313" key="2">
    <source>
        <dbReference type="Proteomes" id="UP000545876"/>
    </source>
</evidence>
<proteinExistence type="predicted"/>
<name>A0A847D1C8_9BACT</name>
<dbReference type="Proteomes" id="UP000545876">
    <property type="component" value="Unassembled WGS sequence"/>
</dbReference>
<evidence type="ECO:0000313" key="1">
    <source>
        <dbReference type="EMBL" id="NLD25642.1"/>
    </source>
</evidence>
<protein>
    <submittedName>
        <fullName evidence="1">Uncharacterized protein</fullName>
    </submittedName>
</protein>
<gene>
    <name evidence="1" type="ORF">GX656_03340</name>
</gene>
<dbReference type="EMBL" id="JAAZBX010000013">
    <property type="protein sequence ID" value="NLD25642.1"/>
    <property type="molecule type" value="Genomic_DNA"/>
</dbReference>
<reference evidence="1 2" key="1">
    <citation type="journal article" date="2020" name="Biotechnol. Biofuels">
        <title>New insights from the biogas microbiome by comprehensive genome-resolved metagenomics of nearly 1600 species originating from multiple anaerobic digesters.</title>
        <authorList>
            <person name="Campanaro S."/>
            <person name="Treu L."/>
            <person name="Rodriguez-R L.M."/>
            <person name="Kovalovszki A."/>
            <person name="Ziels R.M."/>
            <person name="Maus I."/>
            <person name="Zhu X."/>
            <person name="Kougias P.G."/>
            <person name="Basile A."/>
            <person name="Luo G."/>
            <person name="Schluter A."/>
            <person name="Konstantinidis K.T."/>
            <person name="Angelidaki I."/>
        </authorList>
    </citation>
    <scope>NUCLEOTIDE SEQUENCE [LARGE SCALE GENOMIC DNA]</scope>
    <source>
        <strain evidence="1">AS06rmzACSIP_65</strain>
    </source>
</reference>